<keyword evidence="2" id="KW-0456">Lyase</keyword>
<reference evidence="3" key="2">
    <citation type="journal article" date="2018" name="ISME J.">
        <title>A dynamic microbial community with high functional redundancy inhabits the cold, oxic subseafloor aquifer.</title>
        <authorList>
            <person name="Tully B.J."/>
            <person name="Wheat C.G."/>
            <person name="Glazer B.T."/>
            <person name="Huber J.A."/>
        </authorList>
    </citation>
    <scope>NUCLEOTIDE SEQUENCE</scope>
    <source>
        <strain evidence="3">NORP83</strain>
    </source>
</reference>
<organism evidence="3">
    <name type="scientific">OCS116 cluster bacterium</name>
    <dbReference type="NCBI Taxonomy" id="2030921"/>
    <lineage>
        <taxon>Bacteria</taxon>
        <taxon>Pseudomonadati</taxon>
        <taxon>Pseudomonadota</taxon>
        <taxon>Alphaproteobacteria</taxon>
        <taxon>OCS116 cluster</taxon>
    </lineage>
</organism>
<evidence type="ECO:0000256" key="2">
    <source>
        <dbReference type="ARBA" id="ARBA00023239"/>
    </source>
</evidence>
<dbReference type="PROSITE" id="PS00086">
    <property type="entry name" value="CYTOCHROME_P450"/>
    <property type="match status" value="1"/>
</dbReference>
<dbReference type="EMBL" id="NVUS01000006">
    <property type="protein sequence ID" value="PCJ01809.1"/>
    <property type="molecule type" value="Genomic_DNA"/>
</dbReference>
<evidence type="ECO:0000313" key="3">
    <source>
        <dbReference type="EMBL" id="PCJ01809.1"/>
    </source>
</evidence>
<dbReference type="PANTHER" id="PTHR11941">
    <property type="entry name" value="ENOYL-COA HYDRATASE-RELATED"/>
    <property type="match status" value="1"/>
</dbReference>
<dbReference type="InterPro" id="IPR029045">
    <property type="entry name" value="ClpP/crotonase-like_dom_sf"/>
</dbReference>
<dbReference type="InterPro" id="IPR001753">
    <property type="entry name" value="Enoyl-CoA_hydra/iso"/>
</dbReference>
<dbReference type="GO" id="GO:0005506">
    <property type="term" value="F:iron ion binding"/>
    <property type="evidence" value="ECO:0007669"/>
    <property type="project" value="InterPro"/>
</dbReference>
<gene>
    <name evidence="3" type="ORF">COB13_06410</name>
</gene>
<dbReference type="InterPro" id="IPR014748">
    <property type="entry name" value="Enoyl-CoA_hydra_C"/>
</dbReference>
<dbReference type="AlphaFoldDB" id="A0A2A4Z3Q8"/>
<dbReference type="SUPFAM" id="SSF52096">
    <property type="entry name" value="ClpP/crotonase"/>
    <property type="match status" value="1"/>
</dbReference>
<protein>
    <submittedName>
        <fullName evidence="3">Enoyl-CoA hydratase</fullName>
    </submittedName>
</protein>
<dbReference type="GO" id="GO:0016705">
    <property type="term" value="F:oxidoreductase activity, acting on paired donors, with incorporation or reduction of molecular oxygen"/>
    <property type="evidence" value="ECO:0007669"/>
    <property type="project" value="InterPro"/>
</dbReference>
<reference key="1">
    <citation type="submission" date="2017-08" db="EMBL/GenBank/DDBJ databases">
        <title>A dynamic microbial community with high functional redundancy inhabits the cold, oxic subseafloor aquifer.</title>
        <authorList>
            <person name="Tully B.J."/>
            <person name="Wheat C.G."/>
            <person name="Glazer B.T."/>
            <person name="Huber J.A."/>
        </authorList>
    </citation>
    <scope>NUCLEOTIDE SEQUENCE [LARGE SCALE GENOMIC DNA]</scope>
</reference>
<dbReference type="GO" id="GO:0006635">
    <property type="term" value="P:fatty acid beta-oxidation"/>
    <property type="evidence" value="ECO:0007669"/>
    <property type="project" value="TreeGrafter"/>
</dbReference>
<proteinExistence type="inferred from homology"/>
<dbReference type="NCBIfam" id="NF006013">
    <property type="entry name" value="PRK08150.1"/>
    <property type="match status" value="1"/>
</dbReference>
<dbReference type="Gene3D" id="1.10.12.10">
    <property type="entry name" value="Lyase 2-enoyl-coa Hydratase, Chain A, domain 2"/>
    <property type="match status" value="1"/>
</dbReference>
<comment type="similarity">
    <text evidence="1">Belongs to the enoyl-CoA hydratase/isomerase family.</text>
</comment>
<accession>A0A2A4Z3Q8</accession>
<dbReference type="Gene3D" id="3.90.226.10">
    <property type="entry name" value="2-enoyl-CoA Hydratase, Chain A, domain 1"/>
    <property type="match status" value="1"/>
</dbReference>
<dbReference type="InterPro" id="IPR017972">
    <property type="entry name" value="Cyt_P450_CS"/>
</dbReference>
<dbReference type="Pfam" id="PF00378">
    <property type="entry name" value="ECH_1"/>
    <property type="match status" value="1"/>
</dbReference>
<comment type="caution">
    <text evidence="3">The sequence shown here is derived from an EMBL/GenBank/DDBJ whole genome shotgun (WGS) entry which is preliminary data.</text>
</comment>
<name>A0A2A4Z3Q8_9PROT</name>
<dbReference type="PANTHER" id="PTHR11941:SF54">
    <property type="entry name" value="ENOYL-COA HYDRATASE, MITOCHONDRIAL"/>
    <property type="match status" value="1"/>
</dbReference>
<dbReference type="CDD" id="cd06558">
    <property type="entry name" value="crotonase-like"/>
    <property type="match status" value="1"/>
</dbReference>
<sequence length="262" mass="28018">MSDISYELKQGIACIKLTRPQKRNAMSDSMLIELGAAVDRAAKEAKAAILFGEGDHFCAGLDLAEHLDKTALQGIDGSRAWHAVFARIQRGAIPYFAALHGAVVGGGLELASICHVRVADETAFFALPEGRRGIFVGGGGSVNITRIMGVARMTDMMLTGRVLSPQEGENYGVVTYITPAGEAFDKAFELAQKAAKNAPLSNYAIINALQRIHDSGYDEGLFFESMIASLTQTTPEAKAGLKEFLDKKAERLAVPDDVKGKG</sequence>
<dbReference type="GO" id="GO:0016829">
    <property type="term" value="F:lyase activity"/>
    <property type="evidence" value="ECO:0007669"/>
    <property type="project" value="UniProtKB-KW"/>
</dbReference>
<evidence type="ECO:0000256" key="1">
    <source>
        <dbReference type="ARBA" id="ARBA00005254"/>
    </source>
</evidence>